<dbReference type="EC" id="2.7.13.3" evidence="2"/>
<dbReference type="InterPro" id="IPR035965">
    <property type="entry name" value="PAS-like_dom_sf"/>
</dbReference>
<evidence type="ECO:0000256" key="3">
    <source>
        <dbReference type="ARBA" id="ARBA00022553"/>
    </source>
</evidence>
<evidence type="ECO:0000256" key="5">
    <source>
        <dbReference type="ARBA" id="ARBA00022777"/>
    </source>
</evidence>
<dbReference type="Gene3D" id="3.30.450.20">
    <property type="entry name" value="PAS domain"/>
    <property type="match status" value="5"/>
</dbReference>
<protein>
    <recommendedName>
        <fullName evidence="2">histidine kinase</fullName>
        <ecNumber evidence="2">2.7.13.3</ecNumber>
    </recommendedName>
</protein>
<dbReference type="Pfam" id="PF08447">
    <property type="entry name" value="PAS_3"/>
    <property type="match status" value="3"/>
</dbReference>
<dbReference type="PROSITE" id="PS50112">
    <property type="entry name" value="PAS"/>
    <property type="match status" value="1"/>
</dbReference>
<evidence type="ECO:0000313" key="8">
    <source>
        <dbReference type="EMBL" id="SNV61780.1"/>
    </source>
</evidence>
<feature type="domain" description="PAC" evidence="7">
    <location>
        <begin position="705"/>
        <end position="757"/>
    </location>
</feature>
<dbReference type="SUPFAM" id="SSF55785">
    <property type="entry name" value="PYP-like sensor domain (PAS domain)"/>
    <property type="match status" value="5"/>
</dbReference>
<dbReference type="KEGG" id="smiz:4412673_03737"/>
<evidence type="ECO:0000259" key="7">
    <source>
        <dbReference type="PROSITE" id="PS50113"/>
    </source>
</evidence>
<gene>
    <name evidence="8" type="ORF">SAMEA4412673_03737</name>
</gene>
<proteinExistence type="predicted"/>
<dbReference type="AlphaFoldDB" id="A0AAJ4XF51"/>
<dbReference type="RefSeq" id="WP_093099341.1">
    <property type="nucleotide sequence ID" value="NZ_FNGK01000004.1"/>
</dbReference>
<dbReference type="SUPFAM" id="SSF55781">
    <property type="entry name" value="GAF domain-like"/>
    <property type="match status" value="1"/>
</dbReference>
<dbReference type="EMBL" id="LT906468">
    <property type="protein sequence ID" value="SNV61780.1"/>
    <property type="molecule type" value="Genomic_DNA"/>
</dbReference>
<comment type="catalytic activity">
    <reaction evidence="1">
        <text>ATP + protein L-histidine = ADP + protein N-phospho-L-histidine.</text>
        <dbReference type="EC" id="2.7.13.3"/>
    </reaction>
</comment>
<dbReference type="PANTHER" id="PTHR43304:SF1">
    <property type="entry name" value="PAC DOMAIN-CONTAINING PROTEIN"/>
    <property type="match status" value="1"/>
</dbReference>
<dbReference type="InterPro" id="IPR000700">
    <property type="entry name" value="PAS-assoc_C"/>
</dbReference>
<keyword evidence="3" id="KW-0597">Phosphoprotein</keyword>
<name>A0AAJ4XF51_9SPHI</name>
<organism evidence="8 9">
    <name type="scientific">Sphingobacterium mizutaii</name>
    <dbReference type="NCBI Taxonomy" id="1010"/>
    <lineage>
        <taxon>Bacteria</taxon>
        <taxon>Pseudomonadati</taxon>
        <taxon>Bacteroidota</taxon>
        <taxon>Sphingobacteriia</taxon>
        <taxon>Sphingobacteriales</taxon>
        <taxon>Sphingobacteriaceae</taxon>
        <taxon>Sphingobacterium</taxon>
    </lineage>
</organism>
<dbReference type="Proteomes" id="UP000215355">
    <property type="component" value="Chromosome 1"/>
</dbReference>
<dbReference type="SMART" id="SM00086">
    <property type="entry name" value="PAC"/>
    <property type="match status" value="4"/>
</dbReference>
<dbReference type="GO" id="GO:0006355">
    <property type="term" value="P:regulation of DNA-templated transcription"/>
    <property type="evidence" value="ECO:0007669"/>
    <property type="project" value="InterPro"/>
</dbReference>
<dbReference type="InterPro" id="IPR052162">
    <property type="entry name" value="Sensor_kinase/Photoreceptor"/>
</dbReference>
<keyword evidence="5" id="KW-0418">Kinase</keyword>
<evidence type="ECO:0000256" key="4">
    <source>
        <dbReference type="ARBA" id="ARBA00022679"/>
    </source>
</evidence>
<keyword evidence="4" id="KW-0808">Transferase</keyword>
<dbReference type="InterPro" id="IPR013655">
    <property type="entry name" value="PAS_fold_3"/>
</dbReference>
<dbReference type="InterPro" id="IPR001610">
    <property type="entry name" value="PAC"/>
</dbReference>
<reference evidence="8 9" key="1">
    <citation type="submission" date="2017-06" db="EMBL/GenBank/DDBJ databases">
        <authorList>
            <consortium name="Pathogen Informatics"/>
        </authorList>
    </citation>
    <scope>NUCLEOTIDE SEQUENCE [LARGE SCALE GENOMIC DNA]</scope>
    <source>
        <strain evidence="8 9">NCTC12149</strain>
    </source>
</reference>
<sequence>MERDDLFDLSPIPMWILDRADHCFLAANREAQGLYGFSLNQLTGMALKDVLADPDTEIKDHSTGIAEGIVQRHRNRDGGTFYLRLNTAPVTYAGRAAILVAAVEVEQDPRPLIDQNKDLGAHSLLDGAGKFMFADLDHCRLLGCAPGELLGRKLLDFLHPEERRLFSGLLESLMQGGSFPSGTYALIREDGERRWMACDLSVVSTGKGKAVKVVLWDVTEKTERQLHEQALERIERGITEATSLETLVDKAIQAILGLQEVRTAEIWIVSSDPSSLGLRGRASKRDGQYLLEGFSPSFSCRKGEGMPGRVWMEMGPVTARYAPPGNQTAFGVPILAEGKFLGCLICYSTGPLERLEATGPFLERAATRIAEPIAHKLKESEYRMLFDISPDPHCIIGRDGQIEMCNSAFSALVTTDGAISTGSTVLQFVHPEDIMRAKRDFISMVNGWSTGPYRCRVATAEGHLRTLLWSAAISRESMRIVAVGKDVTDQDRAEQELHGALKKLQNAQKIAKLGYWFRPVDSQISNWSEETYSIYERAPGTFVPTMENLRNTFFPDDRHLIEKDPALLLEPNAAKGFEHRIVTPEGRIKWVRQEVRMVTSEDGTPQKLEGTIQDITERKSYEERLSMSNEIFRLAMLASNEMIWHVDVQGKTHTRGGGGLRPIEQDSPEEFSIDNSWFTTISPSDRERVWDSLWKVIADKEQNAWCAEYRTVAADGSVHHYQDRCHVLRDPEGNAVQLVGAALDVTISRRHVEMIEEQNRILRDIAWSQSHLLRAPLTRLMGLADISIHHEGGGLQAVRIMELIRGSAEELDMIIRTMTEKANSIENGTKDDTLDR</sequence>
<dbReference type="InterPro" id="IPR029016">
    <property type="entry name" value="GAF-like_dom_sf"/>
</dbReference>
<dbReference type="GO" id="GO:0004673">
    <property type="term" value="F:protein histidine kinase activity"/>
    <property type="evidence" value="ECO:0007669"/>
    <property type="project" value="UniProtKB-EC"/>
</dbReference>
<dbReference type="CDD" id="cd00130">
    <property type="entry name" value="PAS"/>
    <property type="match status" value="5"/>
</dbReference>
<evidence type="ECO:0000256" key="2">
    <source>
        <dbReference type="ARBA" id="ARBA00012438"/>
    </source>
</evidence>
<dbReference type="Gene3D" id="3.30.450.40">
    <property type="match status" value="1"/>
</dbReference>
<feature type="domain" description="PAS" evidence="6">
    <location>
        <begin position="124"/>
        <end position="177"/>
    </location>
</feature>
<dbReference type="NCBIfam" id="TIGR00229">
    <property type="entry name" value="sensory_box"/>
    <property type="match status" value="4"/>
</dbReference>
<dbReference type="InterPro" id="IPR000014">
    <property type="entry name" value="PAS"/>
</dbReference>
<dbReference type="InterPro" id="IPR013767">
    <property type="entry name" value="PAS_fold"/>
</dbReference>
<accession>A0AAJ4XF51</accession>
<dbReference type="Pfam" id="PF00989">
    <property type="entry name" value="PAS"/>
    <property type="match status" value="1"/>
</dbReference>
<feature type="domain" description="PAC" evidence="7">
    <location>
        <begin position="575"/>
        <end position="627"/>
    </location>
</feature>
<dbReference type="PROSITE" id="PS50113">
    <property type="entry name" value="PAC"/>
    <property type="match status" value="2"/>
</dbReference>
<dbReference type="SMART" id="SM00091">
    <property type="entry name" value="PAS"/>
    <property type="match status" value="4"/>
</dbReference>
<evidence type="ECO:0000259" key="6">
    <source>
        <dbReference type="PROSITE" id="PS50112"/>
    </source>
</evidence>
<dbReference type="Gene3D" id="2.10.70.100">
    <property type="match status" value="1"/>
</dbReference>
<dbReference type="PANTHER" id="PTHR43304">
    <property type="entry name" value="PHYTOCHROME-LIKE PROTEIN CPH1"/>
    <property type="match status" value="1"/>
</dbReference>
<evidence type="ECO:0000256" key="1">
    <source>
        <dbReference type="ARBA" id="ARBA00000085"/>
    </source>
</evidence>
<evidence type="ECO:0000313" key="9">
    <source>
        <dbReference type="Proteomes" id="UP000215355"/>
    </source>
</evidence>